<sequence length="74" mass="8310">MGFLLLKNGECKCTMSCLRTSSCCGTSVRFLLLKNGESKCAMSCLRTSSCNLIYFFFSLYMGYSTPYGILYTCF</sequence>
<keyword evidence="1" id="KW-0812">Transmembrane</keyword>
<keyword evidence="1" id="KW-0472">Membrane</keyword>
<dbReference type="AlphaFoldDB" id="I3S195"/>
<accession>I3S195</accession>
<proteinExistence type="evidence at transcript level"/>
<evidence type="ECO:0000256" key="1">
    <source>
        <dbReference type="SAM" id="Phobius"/>
    </source>
</evidence>
<dbReference type="EMBL" id="BT134242">
    <property type="protein sequence ID" value="AFK34037.1"/>
    <property type="molecule type" value="mRNA"/>
</dbReference>
<reference evidence="2" key="1">
    <citation type="submission" date="2012-05" db="EMBL/GenBank/DDBJ databases">
        <authorList>
            <person name="Krishnakumar V."/>
            <person name="Cheung F."/>
            <person name="Xiao Y."/>
            <person name="Chan A."/>
            <person name="Moskal W.A."/>
            <person name="Town C.D."/>
        </authorList>
    </citation>
    <scope>NUCLEOTIDE SEQUENCE</scope>
</reference>
<organism evidence="2">
    <name type="scientific">Lotus japonicus</name>
    <name type="common">Lotus corniculatus var. japonicus</name>
    <dbReference type="NCBI Taxonomy" id="34305"/>
    <lineage>
        <taxon>Eukaryota</taxon>
        <taxon>Viridiplantae</taxon>
        <taxon>Streptophyta</taxon>
        <taxon>Embryophyta</taxon>
        <taxon>Tracheophyta</taxon>
        <taxon>Spermatophyta</taxon>
        <taxon>Magnoliopsida</taxon>
        <taxon>eudicotyledons</taxon>
        <taxon>Gunneridae</taxon>
        <taxon>Pentapetalae</taxon>
        <taxon>rosids</taxon>
        <taxon>fabids</taxon>
        <taxon>Fabales</taxon>
        <taxon>Fabaceae</taxon>
        <taxon>Papilionoideae</taxon>
        <taxon>50 kb inversion clade</taxon>
        <taxon>NPAAA clade</taxon>
        <taxon>Hologalegina</taxon>
        <taxon>robinioid clade</taxon>
        <taxon>Loteae</taxon>
        <taxon>Lotus</taxon>
    </lineage>
</organism>
<keyword evidence="1" id="KW-1133">Transmembrane helix</keyword>
<name>I3S195_LOTJA</name>
<feature type="transmembrane region" description="Helical" evidence="1">
    <location>
        <begin position="52"/>
        <end position="71"/>
    </location>
</feature>
<evidence type="ECO:0000313" key="2">
    <source>
        <dbReference type="EMBL" id="AFK34037.1"/>
    </source>
</evidence>
<protein>
    <submittedName>
        <fullName evidence="2">Uncharacterized protein</fullName>
    </submittedName>
</protein>